<evidence type="ECO:0000313" key="2">
    <source>
        <dbReference type="EMBL" id="MCU7694350.1"/>
    </source>
</evidence>
<comment type="caution">
    <text evidence="2">The sequence shown here is derived from an EMBL/GenBank/DDBJ whole genome shotgun (WGS) entry which is preliminary data.</text>
</comment>
<gene>
    <name evidence="2" type="ORF">OD355_07460</name>
</gene>
<reference evidence="2" key="1">
    <citation type="submission" date="2022-10" db="EMBL/GenBank/DDBJ databases">
        <authorList>
            <person name="Kim H.S."/>
            <person name="Kim J.-S."/>
            <person name="Suh M.K."/>
            <person name="Eom M.K."/>
            <person name="Lee J.-S."/>
        </authorList>
    </citation>
    <scope>NUCLEOTIDE SEQUENCE</scope>
    <source>
        <strain evidence="2">LIP-5</strain>
    </source>
</reference>
<sequence length="73" mass="7384">MEINETLFNDDELQVNRDENEVDPSLQDADGDGSDGSDGDGTDGSDGDATDGADGDASDGDVLDTDGDGSDNA</sequence>
<organism evidence="2 3">
    <name type="scientific">Haoranjiania flava</name>
    <dbReference type="NCBI Taxonomy" id="1856322"/>
    <lineage>
        <taxon>Bacteria</taxon>
        <taxon>Pseudomonadati</taxon>
        <taxon>Bacteroidota</taxon>
        <taxon>Chitinophagia</taxon>
        <taxon>Chitinophagales</taxon>
        <taxon>Chitinophagaceae</taxon>
        <taxon>Haoranjiania</taxon>
    </lineage>
</organism>
<proteinExistence type="predicted"/>
<keyword evidence="3" id="KW-1185">Reference proteome</keyword>
<feature type="compositionally biased region" description="Acidic residues" evidence="1">
    <location>
        <begin position="29"/>
        <end position="73"/>
    </location>
</feature>
<dbReference type="AlphaFoldDB" id="A0AAE3LQB2"/>
<dbReference type="Proteomes" id="UP001209317">
    <property type="component" value="Unassembled WGS sequence"/>
</dbReference>
<protein>
    <submittedName>
        <fullName evidence="2">Uncharacterized protein</fullName>
    </submittedName>
</protein>
<dbReference type="RefSeq" id="WP_263037836.1">
    <property type="nucleotide sequence ID" value="NZ_JAOTPL010000008.1"/>
</dbReference>
<dbReference type="EMBL" id="JAOTPL010000008">
    <property type="protein sequence ID" value="MCU7694350.1"/>
    <property type="molecule type" value="Genomic_DNA"/>
</dbReference>
<name>A0AAE3LQB2_9BACT</name>
<feature type="region of interest" description="Disordered" evidence="1">
    <location>
        <begin position="1"/>
        <end position="73"/>
    </location>
</feature>
<evidence type="ECO:0000313" key="3">
    <source>
        <dbReference type="Proteomes" id="UP001209317"/>
    </source>
</evidence>
<evidence type="ECO:0000256" key="1">
    <source>
        <dbReference type="SAM" id="MobiDB-lite"/>
    </source>
</evidence>
<accession>A0AAE3LQB2</accession>